<dbReference type="Pfam" id="PF00593">
    <property type="entry name" value="TonB_dep_Rec_b-barrel"/>
    <property type="match status" value="1"/>
</dbReference>
<reference evidence="18 19" key="1">
    <citation type="submission" date="2020-08" db="EMBL/GenBank/DDBJ databases">
        <title>Genomic Encyclopedia of Type Strains, Phase IV (KMG-IV): sequencing the most valuable type-strain genomes for metagenomic binning, comparative biology and taxonomic classification.</title>
        <authorList>
            <person name="Goeker M."/>
        </authorList>
    </citation>
    <scope>NUCLEOTIDE SEQUENCE [LARGE SCALE GENOMIC DNA]</scope>
    <source>
        <strain evidence="18 19">DSM 23868</strain>
    </source>
</reference>
<evidence type="ECO:0000256" key="13">
    <source>
        <dbReference type="PROSITE-ProRule" id="PRU10143"/>
    </source>
</evidence>
<evidence type="ECO:0000256" key="4">
    <source>
        <dbReference type="ARBA" id="ARBA00022452"/>
    </source>
</evidence>
<evidence type="ECO:0000256" key="12">
    <source>
        <dbReference type="PROSITE-ProRule" id="PRU01360"/>
    </source>
</evidence>
<evidence type="ECO:0000256" key="8">
    <source>
        <dbReference type="ARBA" id="ARBA00023065"/>
    </source>
</evidence>
<evidence type="ECO:0000256" key="11">
    <source>
        <dbReference type="ARBA" id="ARBA00023237"/>
    </source>
</evidence>
<dbReference type="PROSITE" id="PS52016">
    <property type="entry name" value="TONB_DEPENDENT_REC_3"/>
    <property type="match status" value="1"/>
</dbReference>
<keyword evidence="9 13" id="KW-0798">TonB box</keyword>
<sequence length="681" mass="74655">MLDMRKILLASSVCLWALGASYVQAEENKGIVLDTITVTASKREQALDKIDGSVSAVTGEQLEQRGIRTVEDLQKVFPGLSIANRGNRIYSNFTVRGQSSPDYFNPTVQVYVDGAPQLPSTFSQPLMDVERVELLRGPQGTLYGANAYGGVINIITKKNNRNRFYVQTNISAQEPSVEIGGTLVLSKDTLFLDYAGTFEHFSGDMDDRATGDDNINTSDNGFGRATLRYAPTGGDFDASLSFSREWLRSHEEVYAFQQDVDDRIYDSSLYGELPTLKRKVTNLSGQLNYRFGDFTLSSISAYQESDVMRNFSSGAGSRYFWPQNDKQFTQEVRLSYDSVIFSGVAGLWYSHDDFTGTKSGIVGYYGEAKNNVVSDSAAAFGELTWHATDRLDLTGGLRATYDRSRIDAERTDTYGTGYGFDFDNKAHFTSLQPKVAIGYEVAPDVRLFGVVSRGYKPGGFNHSISSDIDAAPYEAESAWNFEAGVKSTLLGGAVDVSASLYHIRSTDKQIYVGMIGQQFIRNAGEASSTGIEIEGTWRATQRLTLTGNAAFGRSEFTDFTDPYTSVSYDGNRVPYAPDITAHVNVAYVLSEDILDGTLTANGAVNYASKVYFDEANSTGQDGFATVDASLDFANASGFKAQLYVQNIADKSYKTSGYVNGPYELGTLGKGRTFGLTLRKDF</sequence>
<dbReference type="InterPro" id="IPR010916">
    <property type="entry name" value="TonB_box_CS"/>
</dbReference>
<dbReference type="PROSITE" id="PS00430">
    <property type="entry name" value="TONB_DEPENDENT_REC_1"/>
    <property type="match status" value="1"/>
</dbReference>
<keyword evidence="18" id="KW-0675">Receptor</keyword>
<dbReference type="AlphaFoldDB" id="A0AB34YZT1"/>
<evidence type="ECO:0000256" key="10">
    <source>
        <dbReference type="ARBA" id="ARBA00023136"/>
    </source>
</evidence>
<accession>A0AB34YZT1</accession>
<dbReference type="PANTHER" id="PTHR32552:SF81">
    <property type="entry name" value="TONB-DEPENDENT OUTER MEMBRANE RECEPTOR"/>
    <property type="match status" value="1"/>
</dbReference>
<evidence type="ECO:0000256" key="9">
    <source>
        <dbReference type="ARBA" id="ARBA00023077"/>
    </source>
</evidence>
<feature type="signal peptide" evidence="15">
    <location>
        <begin position="1"/>
        <end position="25"/>
    </location>
</feature>
<evidence type="ECO:0000256" key="6">
    <source>
        <dbReference type="ARBA" id="ARBA00022692"/>
    </source>
</evidence>
<protein>
    <recommendedName>
        <fullName evidence="2">Heme transporter BhuA</fullName>
    </recommendedName>
</protein>
<comment type="caution">
    <text evidence="18">The sequence shown here is derived from an EMBL/GenBank/DDBJ whole genome shotgun (WGS) entry which is preliminary data.</text>
</comment>
<evidence type="ECO:0000256" key="2">
    <source>
        <dbReference type="ARBA" id="ARBA00021261"/>
    </source>
</evidence>
<evidence type="ECO:0000259" key="16">
    <source>
        <dbReference type="Pfam" id="PF00593"/>
    </source>
</evidence>
<evidence type="ECO:0000313" key="18">
    <source>
        <dbReference type="EMBL" id="MBB4095658.1"/>
    </source>
</evidence>
<dbReference type="CDD" id="cd01347">
    <property type="entry name" value="ligand_gated_channel"/>
    <property type="match status" value="1"/>
</dbReference>
<dbReference type="GO" id="GO:0006826">
    <property type="term" value="P:iron ion transport"/>
    <property type="evidence" value="ECO:0007669"/>
    <property type="project" value="UniProtKB-KW"/>
</dbReference>
<comment type="similarity">
    <text evidence="12 14">Belongs to the TonB-dependent receptor family.</text>
</comment>
<evidence type="ECO:0000256" key="15">
    <source>
        <dbReference type="SAM" id="SignalP"/>
    </source>
</evidence>
<feature type="domain" description="TonB-dependent receptor-like beta-barrel" evidence="16">
    <location>
        <begin position="216"/>
        <end position="647"/>
    </location>
</feature>
<dbReference type="InterPro" id="IPR036942">
    <property type="entry name" value="Beta-barrel_TonB_sf"/>
</dbReference>
<evidence type="ECO:0000256" key="7">
    <source>
        <dbReference type="ARBA" id="ARBA00023004"/>
    </source>
</evidence>
<evidence type="ECO:0000256" key="3">
    <source>
        <dbReference type="ARBA" id="ARBA00022448"/>
    </source>
</evidence>
<evidence type="ECO:0000313" key="19">
    <source>
        <dbReference type="Proteomes" id="UP000553980"/>
    </source>
</evidence>
<proteinExistence type="inferred from homology"/>
<evidence type="ECO:0000256" key="14">
    <source>
        <dbReference type="RuleBase" id="RU003357"/>
    </source>
</evidence>
<evidence type="ECO:0000256" key="1">
    <source>
        <dbReference type="ARBA" id="ARBA00004571"/>
    </source>
</evidence>
<feature type="short sequence motif" description="TonB box" evidence="13">
    <location>
        <begin position="35"/>
        <end position="41"/>
    </location>
</feature>
<keyword evidence="15" id="KW-0732">Signal</keyword>
<dbReference type="Pfam" id="PF07715">
    <property type="entry name" value="Plug"/>
    <property type="match status" value="1"/>
</dbReference>
<dbReference type="InterPro" id="IPR000531">
    <property type="entry name" value="Beta-barrel_TonB"/>
</dbReference>
<evidence type="ECO:0000259" key="17">
    <source>
        <dbReference type="Pfam" id="PF07715"/>
    </source>
</evidence>
<feature type="domain" description="TonB-dependent receptor plug" evidence="17">
    <location>
        <begin position="48"/>
        <end position="151"/>
    </location>
</feature>
<keyword evidence="3 12" id="KW-0813">Transport</keyword>
<keyword evidence="7" id="KW-0408">Iron</keyword>
<dbReference type="PANTHER" id="PTHR32552">
    <property type="entry name" value="FERRICHROME IRON RECEPTOR-RELATED"/>
    <property type="match status" value="1"/>
</dbReference>
<dbReference type="Proteomes" id="UP000553980">
    <property type="component" value="Unassembled WGS sequence"/>
</dbReference>
<keyword evidence="11 12" id="KW-0998">Cell outer membrane</keyword>
<keyword evidence="19" id="KW-1185">Reference proteome</keyword>
<keyword evidence="8" id="KW-0406">Ion transport</keyword>
<organism evidence="18 19">
    <name type="scientific">Brucella pecoris</name>
    <dbReference type="NCBI Taxonomy" id="867683"/>
    <lineage>
        <taxon>Bacteria</taxon>
        <taxon>Pseudomonadati</taxon>
        <taxon>Pseudomonadota</taxon>
        <taxon>Alphaproteobacteria</taxon>
        <taxon>Hyphomicrobiales</taxon>
        <taxon>Brucellaceae</taxon>
        <taxon>Brucella/Ochrobactrum group</taxon>
        <taxon>Brucella</taxon>
    </lineage>
</organism>
<name>A0AB34YZT1_9HYPH</name>
<dbReference type="InterPro" id="IPR039426">
    <property type="entry name" value="TonB-dep_rcpt-like"/>
</dbReference>
<evidence type="ECO:0000256" key="5">
    <source>
        <dbReference type="ARBA" id="ARBA00022496"/>
    </source>
</evidence>
<feature type="chain" id="PRO_5044230521" description="Heme transporter BhuA" evidence="15">
    <location>
        <begin position="26"/>
        <end position="681"/>
    </location>
</feature>
<comment type="subcellular location">
    <subcellularLocation>
        <location evidence="1 12">Cell outer membrane</location>
        <topology evidence="1 12">Multi-pass membrane protein</topology>
    </subcellularLocation>
</comment>
<dbReference type="RefSeq" id="WP_235894927.1">
    <property type="nucleotide sequence ID" value="NZ_JACIEX010000012.1"/>
</dbReference>
<dbReference type="SUPFAM" id="SSF56935">
    <property type="entry name" value="Porins"/>
    <property type="match status" value="1"/>
</dbReference>
<gene>
    <name evidence="18" type="ORF">GGQ79_004210</name>
</gene>
<keyword evidence="5" id="KW-0410">Iron transport</keyword>
<keyword evidence="6 12" id="KW-0812">Transmembrane</keyword>
<keyword evidence="4 12" id="KW-1134">Transmembrane beta strand</keyword>
<dbReference type="EMBL" id="JACIEX010000012">
    <property type="protein sequence ID" value="MBB4095658.1"/>
    <property type="molecule type" value="Genomic_DNA"/>
</dbReference>
<dbReference type="InterPro" id="IPR012910">
    <property type="entry name" value="Plug_dom"/>
</dbReference>
<dbReference type="Gene3D" id="2.40.170.20">
    <property type="entry name" value="TonB-dependent receptor, beta-barrel domain"/>
    <property type="match status" value="1"/>
</dbReference>
<keyword evidence="10 12" id="KW-0472">Membrane</keyword>
<dbReference type="GO" id="GO:0009279">
    <property type="term" value="C:cell outer membrane"/>
    <property type="evidence" value="ECO:0007669"/>
    <property type="project" value="UniProtKB-SubCell"/>
</dbReference>